<dbReference type="Proteomes" id="UP000002432">
    <property type="component" value="Chromosome"/>
</dbReference>
<name>Q1IRF5_KORVE</name>
<evidence type="ECO:0000313" key="10">
    <source>
        <dbReference type="EMBL" id="ABF40545.1"/>
    </source>
</evidence>
<protein>
    <submittedName>
        <fullName evidence="10">ABC spermidine/putrescine transporter, inner membrane subunit</fullName>
    </submittedName>
</protein>
<dbReference type="InterPro" id="IPR000515">
    <property type="entry name" value="MetI-like"/>
</dbReference>
<organism evidence="10 11">
    <name type="scientific">Koribacter versatilis (strain Ellin345)</name>
    <dbReference type="NCBI Taxonomy" id="204669"/>
    <lineage>
        <taxon>Bacteria</taxon>
        <taxon>Pseudomonadati</taxon>
        <taxon>Acidobacteriota</taxon>
        <taxon>Terriglobia</taxon>
        <taxon>Terriglobales</taxon>
        <taxon>Candidatus Korobacteraceae</taxon>
        <taxon>Candidatus Korobacter</taxon>
    </lineage>
</organism>
<keyword evidence="11" id="KW-1185">Reference proteome</keyword>
<evidence type="ECO:0000256" key="4">
    <source>
        <dbReference type="ARBA" id="ARBA00022475"/>
    </source>
</evidence>
<dbReference type="Gene3D" id="1.10.3720.10">
    <property type="entry name" value="MetI-like"/>
    <property type="match status" value="1"/>
</dbReference>
<keyword evidence="3 8" id="KW-0813">Transport</keyword>
<dbReference type="AlphaFoldDB" id="Q1IRF5"/>
<feature type="transmembrane region" description="Helical" evidence="8">
    <location>
        <begin position="72"/>
        <end position="94"/>
    </location>
</feature>
<evidence type="ECO:0000256" key="1">
    <source>
        <dbReference type="ARBA" id="ARBA00004651"/>
    </source>
</evidence>
<evidence type="ECO:0000256" key="7">
    <source>
        <dbReference type="ARBA" id="ARBA00023136"/>
    </source>
</evidence>
<dbReference type="PANTHER" id="PTHR43848">
    <property type="entry name" value="PUTRESCINE TRANSPORT SYSTEM PERMEASE PROTEIN POTI"/>
    <property type="match status" value="1"/>
</dbReference>
<gene>
    <name evidence="10" type="ordered locus">Acid345_1543</name>
</gene>
<dbReference type="STRING" id="204669.Acid345_1543"/>
<keyword evidence="4" id="KW-1003">Cell membrane</keyword>
<comment type="similarity">
    <text evidence="2">Belongs to the binding-protein-dependent transport system permease family. CysTW subfamily.</text>
</comment>
<feature type="transmembrane region" description="Helical" evidence="8">
    <location>
        <begin position="106"/>
        <end position="128"/>
    </location>
</feature>
<keyword evidence="5 8" id="KW-0812">Transmembrane</keyword>
<evidence type="ECO:0000256" key="2">
    <source>
        <dbReference type="ARBA" id="ARBA00007069"/>
    </source>
</evidence>
<comment type="subcellular location">
    <subcellularLocation>
        <location evidence="1 8">Cell membrane</location>
        <topology evidence="1 8">Multi-pass membrane protein</topology>
    </subcellularLocation>
</comment>
<dbReference type="EMBL" id="CP000360">
    <property type="protein sequence ID" value="ABF40545.1"/>
    <property type="molecule type" value="Genomic_DNA"/>
</dbReference>
<feature type="transmembrane region" description="Helical" evidence="8">
    <location>
        <begin position="235"/>
        <end position="254"/>
    </location>
</feature>
<dbReference type="PANTHER" id="PTHR43848:SF2">
    <property type="entry name" value="PUTRESCINE TRANSPORT SYSTEM PERMEASE PROTEIN POTI"/>
    <property type="match status" value="1"/>
</dbReference>
<dbReference type="GO" id="GO:0005886">
    <property type="term" value="C:plasma membrane"/>
    <property type="evidence" value="ECO:0007669"/>
    <property type="project" value="UniProtKB-SubCell"/>
</dbReference>
<accession>Q1IRF5</accession>
<dbReference type="GO" id="GO:0055085">
    <property type="term" value="P:transmembrane transport"/>
    <property type="evidence" value="ECO:0007669"/>
    <property type="project" value="InterPro"/>
</dbReference>
<evidence type="ECO:0000256" key="6">
    <source>
        <dbReference type="ARBA" id="ARBA00022989"/>
    </source>
</evidence>
<reference evidence="10 11" key="1">
    <citation type="journal article" date="2009" name="Appl. Environ. Microbiol.">
        <title>Three genomes from the phylum Acidobacteria provide insight into the lifestyles of these microorganisms in soils.</title>
        <authorList>
            <person name="Ward N.L."/>
            <person name="Challacombe J.F."/>
            <person name="Janssen P.H."/>
            <person name="Henrissat B."/>
            <person name="Coutinho P.M."/>
            <person name="Wu M."/>
            <person name="Xie G."/>
            <person name="Haft D.H."/>
            <person name="Sait M."/>
            <person name="Badger J."/>
            <person name="Barabote R.D."/>
            <person name="Bradley B."/>
            <person name="Brettin T.S."/>
            <person name="Brinkac L.M."/>
            <person name="Bruce D."/>
            <person name="Creasy T."/>
            <person name="Daugherty S.C."/>
            <person name="Davidsen T.M."/>
            <person name="DeBoy R.T."/>
            <person name="Detter J.C."/>
            <person name="Dodson R.J."/>
            <person name="Durkin A.S."/>
            <person name="Ganapathy A."/>
            <person name="Gwinn-Giglio M."/>
            <person name="Han C.S."/>
            <person name="Khouri H."/>
            <person name="Kiss H."/>
            <person name="Kothari S.P."/>
            <person name="Madupu R."/>
            <person name="Nelson K.E."/>
            <person name="Nelson W.C."/>
            <person name="Paulsen I."/>
            <person name="Penn K."/>
            <person name="Ren Q."/>
            <person name="Rosovitz M.J."/>
            <person name="Selengut J.D."/>
            <person name="Shrivastava S."/>
            <person name="Sullivan S.A."/>
            <person name="Tapia R."/>
            <person name="Thompson L.S."/>
            <person name="Watkins K.L."/>
            <person name="Yang Q."/>
            <person name="Yu C."/>
            <person name="Zafar N."/>
            <person name="Zhou L."/>
            <person name="Kuske C.R."/>
        </authorList>
    </citation>
    <scope>NUCLEOTIDE SEQUENCE [LARGE SCALE GENOMIC DNA]</scope>
    <source>
        <strain evidence="10 11">Ellin345</strain>
    </source>
</reference>
<keyword evidence="6 8" id="KW-1133">Transmembrane helix</keyword>
<sequence>MSTSSEKRPLWLRIHMIAVFAFLYLPITILVIYSFNGGGVGGFPPRNFTLNWYRMLLDDGALWDAVLNSLEVAFAAVIIAVSLGLPAALALDRVNFPGKVLFRRLVLLPLILPGIITGLSLLMLVVAVHLKLSLVTIILGHGTALISVATTEIFAGLQKAQRSQEEASLDLGANYWQTFWRVTLPNLKLAIIGAALLIFTLSMDEIAVSFFLIGRDNTLPLEIWSRLRRGMTPEINAISTIIFVFSLALILFWYRLRKPGSEEWETAAHAVEGEA</sequence>
<dbReference type="Pfam" id="PF00528">
    <property type="entry name" value="BPD_transp_1"/>
    <property type="match status" value="1"/>
</dbReference>
<keyword evidence="7 8" id="KW-0472">Membrane</keyword>
<proteinExistence type="inferred from homology"/>
<dbReference type="RefSeq" id="WP_011522347.1">
    <property type="nucleotide sequence ID" value="NC_008009.1"/>
</dbReference>
<evidence type="ECO:0000256" key="8">
    <source>
        <dbReference type="RuleBase" id="RU363032"/>
    </source>
</evidence>
<feature type="transmembrane region" description="Helical" evidence="8">
    <location>
        <begin position="12"/>
        <end position="35"/>
    </location>
</feature>
<dbReference type="SUPFAM" id="SSF161098">
    <property type="entry name" value="MetI-like"/>
    <property type="match status" value="1"/>
</dbReference>
<dbReference type="EnsemblBacteria" id="ABF40545">
    <property type="protein sequence ID" value="ABF40545"/>
    <property type="gene ID" value="Acid345_1543"/>
</dbReference>
<evidence type="ECO:0000313" key="11">
    <source>
        <dbReference type="Proteomes" id="UP000002432"/>
    </source>
</evidence>
<feature type="transmembrane region" description="Helical" evidence="8">
    <location>
        <begin position="189"/>
        <end position="215"/>
    </location>
</feature>
<dbReference type="InterPro" id="IPR035906">
    <property type="entry name" value="MetI-like_sf"/>
</dbReference>
<dbReference type="PROSITE" id="PS50928">
    <property type="entry name" value="ABC_TM1"/>
    <property type="match status" value="1"/>
</dbReference>
<evidence type="ECO:0000256" key="3">
    <source>
        <dbReference type="ARBA" id="ARBA00022448"/>
    </source>
</evidence>
<dbReference type="KEGG" id="aba:Acid345_1543"/>
<evidence type="ECO:0000256" key="5">
    <source>
        <dbReference type="ARBA" id="ARBA00022692"/>
    </source>
</evidence>
<dbReference type="eggNOG" id="COG1177">
    <property type="taxonomic scope" value="Bacteria"/>
</dbReference>
<dbReference type="HOGENOM" id="CLU_016047_3_0_0"/>
<feature type="transmembrane region" description="Helical" evidence="8">
    <location>
        <begin position="134"/>
        <end position="155"/>
    </location>
</feature>
<evidence type="ECO:0000259" key="9">
    <source>
        <dbReference type="PROSITE" id="PS50928"/>
    </source>
</evidence>
<dbReference type="CDD" id="cd06261">
    <property type="entry name" value="TM_PBP2"/>
    <property type="match status" value="1"/>
</dbReference>
<dbReference type="InterPro" id="IPR051789">
    <property type="entry name" value="Bact_Polyamine_Transport"/>
</dbReference>
<feature type="domain" description="ABC transmembrane type-1" evidence="9">
    <location>
        <begin position="66"/>
        <end position="253"/>
    </location>
</feature>